<proteinExistence type="predicted"/>
<evidence type="ECO:0000256" key="1">
    <source>
        <dbReference type="ARBA" id="ARBA00004948"/>
    </source>
</evidence>
<dbReference type="GO" id="GO:0009228">
    <property type="term" value="P:thiamine biosynthetic process"/>
    <property type="evidence" value="ECO:0007669"/>
    <property type="project" value="UniProtKB-KW"/>
</dbReference>
<dbReference type="Gene3D" id="3.30.9.10">
    <property type="entry name" value="D-Amino Acid Oxidase, subunit A, domain 2"/>
    <property type="match status" value="2"/>
</dbReference>
<organism evidence="7 8">
    <name type="scientific">Corynebacterium mendelii</name>
    <dbReference type="NCBI Taxonomy" id="2765362"/>
    <lineage>
        <taxon>Bacteria</taxon>
        <taxon>Bacillati</taxon>
        <taxon>Actinomycetota</taxon>
        <taxon>Actinomycetes</taxon>
        <taxon>Mycobacteriales</taxon>
        <taxon>Corynebacteriaceae</taxon>
        <taxon>Corynebacterium</taxon>
    </lineage>
</organism>
<gene>
    <name evidence="7" type="primary">thiO</name>
    <name evidence="7" type="ORF">JZY06_04350</name>
</gene>
<evidence type="ECO:0000313" key="8">
    <source>
        <dbReference type="Proteomes" id="UP000664332"/>
    </source>
</evidence>
<feature type="domain" description="FAD dependent oxidoreductase" evidence="6">
    <location>
        <begin position="16"/>
        <end position="342"/>
    </location>
</feature>
<evidence type="ECO:0000259" key="6">
    <source>
        <dbReference type="Pfam" id="PF01266"/>
    </source>
</evidence>
<dbReference type="PANTHER" id="PTHR13847:SF289">
    <property type="entry name" value="GLYCINE OXIDASE"/>
    <property type="match status" value="1"/>
</dbReference>
<keyword evidence="2" id="KW-0784">Thiamine biosynthesis</keyword>
<dbReference type="Proteomes" id="UP000664332">
    <property type="component" value="Unassembled WGS sequence"/>
</dbReference>
<evidence type="ECO:0000256" key="3">
    <source>
        <dbReference type="ARBA" id="ARBA00023002"/>
    </source>
</evidence>
<dbReference type="GO" id="GO:0043799">
    <property type="term" value="F:glycine oxidase activity"/>
    <property type="evidence" value="ECO:0007669"/>
    <property type="project" value="UniProtKB-EC"/>
</dbReference>
<dbReference type="EMBL" id="JAFLEQ010000008">
    <property type="protein sequence ID" value="MBN9643855.1"/>
    <property type="molecule type" value="Genomic_DNA"/>
</dbReference>
<dbReference type="Pfam" id="PF01266">
    <property type="entry name" value="DAO"/>
    <property type="match status" value="1"/>
</dbReference>
<dbReference type="SUPFAM" id="SSF54373">
    <property type="entry name" value="FAD-linked reductases, C-terminal domain"/>
    <property type="match status" value="1"/>
</dbReference>
<comment type="catalytic activity">
    <reaction evidence="4">
        <text>glycine + O2 + H2O = glyoxylate + H2O2 + NH4(+)</text>
        <dbReference type="Rhea" id="RHEA:11532"/>
        <dbReference type="ChEBI" id="CHEBI:15377"/>
        <dbReference type="ChEBI" id="CHEBI:15379"/>
        <dbReference type="ChEBI" id="CHEBI:16240"/>
        <dbReference type="ChEBI" id="CHEBI:28938"/>
        <dbReference type="ChEBI" id="CHEBI:36655"/>
        <dbReference type="ChEBI" id="CHEBI:57305"/>
        <dbReference type="EC" id="1.4.3.19"/>
    </reaction>
</comment>
<accession>A0A939DZ11</accession>
<evidence type="ECO:0000256" key="2">
    <source>
        <dbReference type="ARBA" id="ARBA00022977"/>
    </source>
</evidence>
<dbReference type="InterPro" id="IPR012727">
    <property type="entry name" value="Gly_oxidase_ThiO"/>
</dbReference>
<dbReference type="InterPro" id="IPR036188">
    <property type="entry name" value="FAD/NAD-bd_sf"/>
</dbReference>
<keyword evidence="3 7" id="KW-0560">Oxidoreductase</keyword>
<evidence type="ECO:0000256" key="5">
    <source>
        <dbReference type="ARBA" id="ARBA00050018"/>
    </source>
</evidence>
<dbReference type="SUPFAM" id="SSF51905">
    <property type="entry name" value="FAD/NAD(P)-binding domain"/>
    <property type="match status" value="1"/>
</dbReference>
<evidence type="ECO:0000313" key="7">
    <source>
        <dbReference type="EMBL" id="MBN9643855.1"/>
    </source>
</evidence>
<dbReference type="InterPro" id="IPR006076">
    <property type="entry name" value="FAD-dep_OxRdtase"/>
</dbReference>
<keyword evidence="8" id="KW-1185">Reference proteome</keyword>
<evidence type="ECO:0000256" key="4">
    <source>
        <dbReference type="ARBA" id="ARBA00049872"/>
    </source>
</evidence>
<dbReference type="EC" id="1.4.3.19" evidence="5"/>
<reference evidence="7" key="1">
    <citation type="submission" date="2021-03" db="EMBL/GenBank/DDBJ databases">
        <authorList>
            <person name="Sun Q."/>
        </authorList>
    </citation>
    <scope>NUCLEOTIDE SEQUENCE</scope>
    <source>
        <strain evidence="7">CCM 8862</strain>
    </source>
</reference>
<dbReference type="GO" id="GO:0050660">
    <property type="term" value="F:flavin adenine dinucleotide binding"/>
    <property type="evidence" value="ECO:0007669"/>
    <property type="project" value="InterPro"/>
</dbReference>
<sequence>MPPEERTSVVTPAACCVIGAGLVGLATAFELASRGHPVTVIDPEPMSGASHHAAGMLAPAAEIQYGQDNLVPLMRASMALYPDLVQRVAAASGCPTGYLTCGTIVVAADGADRRHLRELADFQHAAGMDVEVVTTRYLRQLEPAIAPVVAGAALIPGDHQIDPRVFGAALMCALKKLGVRFEERKATPDDLGPKTVMAAGLGAAEYFPFLPLRPVWGEIMRLDVPDAMTPLVTHVIRGFVEDRPVYVVPRGNGSVVLGATSRENHRKWGSLGGVYQLLRDGIRLVPGLEECSISDIGTGGRPGTPDDLPLVGTDTATGTVISTGYFRHGILLTALAARLGAALVTGDRHVTGLDDRAVESILTHTDPYRWSN</sequence>
<name>A0A939DZ11_9CORY</name>
<comment type="caution">
    <text evidence="7">The sequence shown here is derived from an EMBL/GenBank/DDBJ whole genome shotgun (WGS) entry which is preliminary data.</text>
</comment>
<dbReference type="NCBIfam" id="TIGR02352">
    <property type="entry name" value="thiamin_ThiO"/>
    <property type="match status" value="1"/>
</dbReference>
<protein>
    <recommendedName>
        <fullName evidence="5">glycine oxidase</fullName>
        <ecNumber evidence="5">1.4.3.19</ecNumber>
    </recommendedName>
</protein>
<dbReference type="GO" id="GO:0005737">
    <property type="term" value="C:cytoplasm"/>
    <property type="evidence" value="ECO:0007669"/>
    <property type="project" value="TreeGrafter"/>
</dbReference>
<dbReference type="PANTHER" id="PTHR13847">
    <property type="entry name" value="SARCOSINE DEHYDROGENASE-RELATED"/>
    <property type="match status" value="1"/>
</dbReference>
<dbReference type="AlphaFoldDB" id="A0A939DZ11"/>
<comment type="pathway">
    <text evidence="1">Cofactor biosynthesis; thiamine diphosphate biosynthesis.</text>
</comment>
<dbReference type="Gene3D" id="3.50.50.60">
    <property type="entry name" value="FAD/NAD(P)-binding domain"/>
    <property type="match status" value="2"/>
</dbReference>